<dbReference type="STRING" id="1172194.WQQ_22180"/>
<organism evidence="7 8">
    <name type="scientific">Hydrocarboniphaga effusa AP103</name>
    <dbReference type="NCBI Taxonomy" id="1172194"/>
    <lineage>
        <taxon>Bacteria</taxon>
        <taxon>Pseudomonadati</taxon>
        <taxon>Pseudomonadota</taxon>
        <taxon>Gammaproteobacteria</taxon>
        <taxon>Nevskiales</taxon>
        <taxon>Nevskiaceae</taxon>
        <taxon>Hydrocarboniphaga</taxon>
    </lineage>
</organism>
<name>I8I615_9GAMM</name>
<evidence type="ECO:0000256" key="3">
    <source>
        <dbReference type="ARBA" id="ARBA00023163"/>
    </source>
</evidence>
<evidence type="ECO:0000256" key="5">
    <source>
        <dbReference type="SAM" id="MobiDB-lite"/>
    </source>
</evidence>
<dbReference type="Gene3D" id="1.10.357.10">
    <property type="entry name" value="Tetracycline Repressor, domain 2"/>
    <property type="match status" value="1"/>
</dbReference>
<feature type="DNA-binding region" description="H-T-H motif" evidence="4">
    <location>
        <begin position="47"/>
        <end position="66"/>
    </location>
</feature>
<evidence type="ECO:0000256" key="4">
    <source>
        <dbReference type="PROSITE-ProRule" id="PRU00335"/>
    </source>
</evidence>
<evidence type="ECO:0000259" key="6">
    <source>
        <dbReference type="PROSITE" id="PS50977"/>
    </source>
</evidence>
<comment type="caution">
    <text evidence="7">The sequence shown here is derived from an EMBL/GenBank/DDBJ whole genome shotgun (WGS) entry which is preliminary data.</text>
</comment>
<proteinExistence type="predicted"/>
<feature type="domain" description="HTH tetR-type" evidence="6">
    <location>
        <begin position="24"/>
        <end position="84"/>
    </location>
</feature>
<keyword evidence="3" id="KW-0804">Transcription</keyword>
<evidence type="ECO:0000313" key="7">
    <source>
        <dbReference type="EMBL" id="EIT72081.1"/>
    </source>
</evidence>
<dbReference type="AlphaFoldDB" id="I8I615"/>
<dbReference type="EMBL" id="AKGD01000001">
    <property type="protein sequence ID" value="EIT72081.1"/>
    <property type="molecule type" value="Genomic_DNA"/>
</dbReference>
<protein>
    <recommendedName>
        <fullName evidence="6">HTH tetR-type domain-containing protein</fullName>
    </recommendedName>
</protein>
<dbReference type="PROSITE" id="PS50977">
    <property type="entry name" value="HTH_TETR_2"/>
    <property type="match status" value="1"/>
</dbReference>
<keyword evidence="2 4" id="KW-0238">DNA-binding</keyword>
<evidence type="ECO:0000313" key="8">
    <source>
        <dbReference type="Proteomes" id="UP000003704"/>
    </source>
</evidence>
<evidence type="ECO:0000256" key="1">
    <source>
        <dbReference type="ARBA" id="ARBA00023015"/>
    </source>
</evidence>
<sequence length="209" mass="23016">MKRNEAATADVATTDASRDTPRKPCVRDRIFDTACDLFYKQGIRGVGVDAIANEAGTNKMSFYRSFSSKDELVAEYLRDSERDFWLWWDGVMAAHEGNPRAQCEALFAASPCDTNMRGCPMANAAVEIREEDHPALMVVRVHKTEIRARFRALAHQMQAHDPDVLGDGLMLLMSGSVQSRLIFPCDGGPAVNAGAAARSLLDAHLKKCV</sequence>
<dbReference type="GO" id="GO:0003677">
    <property type="term" value="F:DNA binding"/>
    <property type="evidence" value="ECO:0007669"/>
    <property type="project" value="UniProtKB-UniRule"/>
</dbReference>
<reference evidence="7 8" key="1">
    <citation type="journal article" date="2012" name="J. Bacteriol.">
        <title>Genome Sequence of n-Alkane-Degrading Hydrocarboniphaga effusa Strain AP103T (ATCC BAA-332T).</title>
        <authorList>
            <person name="Chang H.K."/>
            <person name="Zylstra G.J."/>
            <person name="Chae J.C."/>
        </authorList>
    </citation>
    <scope>NUCLEOTIDE SEQUENCE [LARGE SCALE GENOMIC DNA]</scope>
    <source>
        <strain evidence="7 8">AP103</strain>
    </source>
</reference>
<dbReference type="InterPro" id="IPR001647">
    <property type="entry name" value="HTH_TetR"/>
</dbReference>
<dbReference type="OrthoDB" id="116240at2"/>
<keyword evidence="1" id="KW-0805">Transcription regulation</keyword>
<dbReference type="InterPro" id="IPR009057">
    <property type="entry name" value="Homeodomain-like_sf"/>
</dbReference>
<dbReference type="Proteomes" id="UP000003704">
    <property type="component" value="Unassembled WGS sequence"/>
</dbReference>
<dbReference type="Pfam" id="PF00440">
    <property type="entry name" value="TetR_N"/>
    <property type="match status" value="1"/>
</dbReference>
<dbReference type="PRINTS" id="PR00455">
    <property type="entry name" value="HTHTETR"/>
</dbReference>
<accession>I8I615</accession>
<feature type="compositionally biased region" description="Low complexity" evidence="5">
    <location>
        <begin position="1"/>
        <end position="15"/>
    </location>
</feature>
<gene>
    <name evidence="7" type="ORF">WQQ_22180</name>
</gene>
<dbReference type="InterPro" id="IPR036271">
    <property type="entry name" value="Tet_transcr_reg_TetR-rel_C_sf"/>
</dbReference>
<dbReference type="PANTHER" id="PTHR47506">
    <property type="entry name" value="TRANSCRIPTIONAL REGULATORY PROTEIN"/>
    <property type="match status" value="1"/>
</dbReference>
<dbReference type="RefSeq" id="WP_007185161.1">
    <property type="nucleotide sequence ID" value="NZ_AKGD01000001.1"/>
</dbReference>
<feature type="region of interest" description="Disordered" evidence="5">
    <location>
        <begin position="1"/>
        <end position="22"/>
    </location>
</feature>
<dbReference type="PANTHER" id="PTHR47506:SF1">
    <property type="entry name" value="HTH-TYPE TRANSCRIPTIONAL REGULATOR YJDC"/>
    <property type="match status" value="1"/>
</dbReference>
<keyword evidence="8" id="KW-1185">Reference proteome</keyword>
<evidence type="ECO:0000256" key="2">
    <source>
        <dbReference type="ARBA" id="ARBA00023125"/>
    </source>
</evidence>
<dbReference type="SUPFAM" id="SSF46689">
    <property type="entry name" value="Homeodomain-like"/>
    <property type="match status" value="1"/>
</dbReference>
<dbReference type="SUPFAM" id="SSF48498">
    <property type="entry name" value="Tetracyclin repressor-like, C-terminal domain"/>
    <property type="match status" value="1"/>
</dbReference>